<evidence type="ECO:0000256" key="1">
    <source>
        <dbReference type="SAM" id="MobiDB-lite"/>
    </source>
</evidence>
<proteinExistence type="predicted"/>
<comment type="caution">
    <text evidence="2">The sequence shown here is derived from an EMBL/GenBank/DDBJ whole genome shotgun (WGS) entry which is preliminary data.</text>
</comment>
<dbReference type="AlphaFoldDB" id="A0A139H830"/>
<accession>A0A139H830</accession>
<feature type="region of interest" description="Disordered" evidence="1">
    <location>
        <begin position="21"/>
        <end position="42"/>
    </location>
</feature>
<protein>
    <submittedName>
        <fullName evidence="2">Uncharacterized protein</fullName>
    </submittedName>
</protein>
<keyword evidence="3" id="KW-1185">Reference proteome</keyword>
<evidence type="ECO:0000313" key="3">
    <source>
        <dbReference type="Proteomes" id="UP000073492"/>
    </source>
</evidence>
<evidence type="ECO:0000313" key="2">
    <source>
        <dbReference type="EMBL" id="KXS98615.1"/>
    </source>
</evidence>
<gene>
    <name evidence="2" type="ORF">AC579_1083</name>
</gene>
<sequence length="137" mass="15102">MSISPPNETMTMMLTTIPILNAPRSDSDNEPQSQTSPPKKMTTMIVTTISISITRAKSESLRSKNGHQIDKCLQVRYHGRTLNSTIHADQSGPQLRLAKQVIAFAHSRTGVRTGRNPSLSNQIPVLLDRAALLLWSV</sequence>
<dbReference type="EMBL" id="LFZO01000739">
    <property type="protein sequence ID" value="KXS98615.1"/>
    <property type="molecule type" value="Genomic_DNA"/>
</dbReference>
<organism evidence="2 3">
    <name type="scientific">Pseudocercospora musae</name>
    <dbReference type="NCBI Taxonomy" id="113226"/>
    <lineage>
        <taxon>Eukaryota</taxon>
        <taxon>Fungi</taxon>
        <taxon>Dikarya</taxon>
        <taxon>Ascomycota</taxon>
        <taxon>Pezizomycotina</taxon>
        <taxon>Dothideomycetes</taxon>
        <taxon>Dothideomycetidae</taxon>
        <taxon>Mycosphaerellales</taxon>
        <taxon>Mycosphaerellaceae</taxon>
        <taxon>Pseudocercospora</taxon>
    </lineage>
</organism>
<reference evidence="2 3" key="1">
    <citation type="submission" date="2015-07" db="EMBL/GenBank/DDBJ databases">
        <title>Comparative genomics of the Sigatoka disease complex on banana suggests a link between parallel evolutionary changes in Pseudocercospora fijiensis and Pseudocercospora eumusae and increased virulence on the banana host.</title>
        <authorList>
            <person name="Chang T.-C."/>
            <person name="Salvucci A."/>
            <person name="Crous P.W."/>
            <person name="Stergiopoulos I."/>
        </authorList>
    </citation>
    <scope>NUCLEOTIDE SEQUENCE [LARGE SCALE GENOMIC DNA]</scope>
    <source>
        <strain evidence="2 3">CBS 116634</strain>
    </source>
</reference>
<name>A0A139H830_9PEZI</name>
<dbReference type="Proteomes" id="UP000073492">
    <property type="component" value="Unassembled WGS sequence"/>
</dbReference>